<dbReference type="Pfam" id="PF01823">
    <property type="entry name" value="MACPF"/>
    <property type="match status" value="1"/>
</dbReference>
<protein>
    <submittedName>
        <fullName evidence="2">MACPF domain-containing protein NSL1</fullName>
    </submittedName>
</protein>
<comment type="caution">
    <text evidence="2">The sequence shown here is derived from an EMBL/GenBank/DDBJ whole genome shotgun (WGS) entry which is preliminary data.</text>
</comment>
<evidence type="ECO:0000313" key="2">
    <source>
        <dbReference type="EMBL" id="KAK8943560.1"/>
    </source>
</evidence>
<dbReference type="PROSITE" id="PS51412">
    <property type="entry name" value="MACPF_2"/>
    <property type="match status" value="1"/>
</dbReference>
<organism evidence="2 3">
    <name type="scientific">Platanthera guangdongensis</name>
    <dbReference type="NCBI Taxonomy" id="2320717"/>
    <lineage>
        <taxon>Eukaryota</taxon>
        <taxon>Viridiplantae</taxon>
        <taxon>Streptophyta</taxon>
        <taxon>Embryophyta</taxon>
        <taxon>Tracheophyta</taxon>
        <taxon>Spermatophyta</taxon>
        <taxon>Magnoliopsida</taxon>
        <taxon>Liliopsida</taxon>
        <taxon>Asparagales</taxon>
        <taxon>Orchidaceae</taxon>
        <taxon>Orchidoideae</taxon>
        <taxon>Orchideae</taxon>
        <taxon>Orchidinae</taxon>
        <taxon>Platanthera</taxon>
    </lineage>
</organism>
<proteinExistence type="predicted"/>
<sequence length="609" mass="68072">MVLTAWSPAPAALEAAQRAVAVIGCGYDLAVDLRLTRCKTGPSGSRLIVLNGNAVEEDIVLPGGVVVHGVPKFIRWDKGERTRFHSEVLSFHEMSGQFNQEQSLSGKIPSGFFNAMFDFRGCWKKDASATKKLCFDGWFITLYNIEMERSNVLLHEDVKKDIPSSWDPGALAEFIDKYGTHIIFGVKLGGKDVIHIKQLEESVLHQNDVHNLLKELADQKFAETCFTKQHPRESKDYKKQDKISSCETGPSGMLADTVWLRFLQDIVTVHVRRGGINSNQSHSQWLSTISEAPDVISMSFISIASLLNGIPYSGFLTHAINLYLRYKPPIEELHQFLEFQLPCLWAPTFGDLPLGTVRRIHGLPSLQFTIIGPKLYVKSTQVDSGRRPVTGIRLYLEGRPNNCLAVHLQHLSALPRIFHLSDEHNHATDDLDANQRSYFEPLKWALLSHVCTFPVQYSGAHIDESSSIVTSAWLEVREISMRRVLFLRLGFSHMASMRIRRSEWDGPTSIPRKSGSISSFISSRLSSVLPPPPKPRVDVNSAVFPGGPPTPVRVPKLAKFVDTTEIARGPDDLPGYWLVTGAKLCVEGGKISLKVKYSLLVLMHEDDYP</sequence>
<dbReference type="InterPro" id="IPR020864">
    <property type="entry name" value="MACPF"/>
</dbReference>
<name>A0ABR2LL29_9ASPA</name>
<keyword evidence="3" id="KW-1185">Reference proteome</keyword>
<dbReference type="PANTHER" id="PTHR33199">
    <property type="entry name" value="MACPF DOMAIN-CONTAINING PROTEIN CAD1"/>
    <property type="match status" value="1"/>
</dbReference>
<evidence type="ECO:0000313" key="3">
    <source>
        <dbReference type="Proteomes" id="UP001412067"/>
    </source>
</evidence>
<gene>
    <name evidence="2" type="primary">NSL1</name>
    <name evidence="2" type="ORF">KSP40_PGU000154</name>
</gene>
<dbReference type="InterPro" id="IPR044663">
    <property type="entry name" value="CAD1/NSL1-like"/>
</dbReference>
<dbReference type="EMBL" id="JBBWWR010000018">
    <property type="protein sequence ID" value="KAK8943560.1"/>
    <property type="molecule type" value="Genomic_DNA"/>
</dbReference>
<dbReference type="Proteomes" id="UP001412067">
    <property type="component" value="Unassembled WGS sequence"/>
</dbReference>
<reference evidence="2 3" key="1">
    <citation type="journal article" date="2022" name="Nat. Plants">
        <title>Genomes of leafy and leafless Platanthera orchids illuminate the evolution of mycoheterotrophy.</title>
        <authorList>
            <person name="Li M.H."/>
            <person name="Liu K.W."/>
            <person name="Li Z."/>
            <person name="Lu H.C."/>
            <person name="Ye Q.L."/>
            <person name="Zhang D."/>
            <person name="Wang J.Y."/>
            <person name="Li Y.F."/>
            <person name="Zhong Z.M."/>
            <person name="Liu X."/>
            <person name="Yu X."/>
            <person name="Liu D.K."/>
            <person name="Tu X.D."/>
            <person name="Liu B."/>
            <person name="Hao Y."/>
            <person name="Liao X.Y."/>
            <person name="Jiang Y.T."/>
            <person name="Sun W.H."/>
            <person name="Chen J."/>
            <person name="Chen Y.Q."/>
            <person name="Ai Y."/>
            <person name="Zhai J.W."/>
            <person name="Wu S.S."/>
            <person name="Zhou Z."/>
            <person name="Hsiao Y.Y."/>
            <person name="Wu W.L."/>
            <person name="Chen Y.Y."/>
            <person name="Lin Y.F."/>
            <person name="Hsu J.L."/>
            <person name="Li C.Y."/>
            <person name="Wang Z.W."/>
            <person name="Zhao X."/>
            <person name="Zhong W.Y."/>
            <person name="Ma X.K."/>
            <person name="Ma L."/>
            <person name="Huang J."/>
            <person name="Chen G.Z."/>
            <person name="Huang M.Z."/>
            <person name="Huang L."/>
            <person name="Peng D.H."/>
            <person name="Luo Y.B."/>
            <person name="Zou S.Q."/>
            <person name="Chen S.P."/>
            <person name="Lan S."/>
            <person name="Tsai W.C."/>
            <person name="Van de Peer Y."/>
            <person name="Liu Z.J."/>
        </authorList>
    </citation>
    <scope>NUCLEOTIDE SEQUENCE [LARGE SCALE GENOMIC DNA]</scope>
    <source>
        <strain evidence="2">Lor288</strain>
    </source>
</reference>
<feature type="domain" description="MACPF" evidence="1">
    <location>
        <begin position="5"/>
        <end position="337"/>
    </location>
</feature>
<accession>A0ABR2LL29</accession>
<evidence type="ECO:0000259" key="1">
    <source>
        <dbReference type="PROSITE" id="PS51412"/>
    </source>
</evidence>
<dbReference type="PANTHER" id="PTHR33199:SF8">
    <property type="entry name" value="MACPF DOMAIN-CONTAINING PROTEIN NSL1"/>
    <property type="match status" value="1"/>
</dbReference>
<dbReference type="SMART" id="SM00457">
    <property type="entry name" value="MACPF"/>
    <property type="match status" value="1"/>
</dbReference>